<feature type="domain" description="Myb-like" evidence="2">
    <location>
        <begin position="100"/>
        <end position="170"/>
    </location>
</feature>
<dbReference type="InterPro" id="IPR001005">
    <property type="entry name" value="SANT/Myb"/>
</dbReference>
<name>A0AAV0G4V7_9ASTE</name>
<dbReference type="PANTHER" id="PTHR45023:SF14">
    <property type="entry name" value="GLUTATHIONE TRANSFERASE"/>
    <property type="match status" value="1"/>
</dbReference>
<accession>A0AAV0G4V7</accession>
<gene>
    <name evidence="3" type="ORF">CEPIT_LOCUS40032</name>
</gene>
<evidence type="ECO:0000313" key="3">
    <source>
        <dbReference type="EMBL" id="CAH9142610.1"/>
    </source>
</evidence>
<evidence type="ECO:0000256" key="1">
    <source>
        <dbReference type="SAM" id="MobiDB-lite"/>
    </source>
</evidence>
<evidence type="ECO:0000259" key="2">
    <source>
        <dbReference type="PROSITE" id="PS50090"/>
    </source>
</evidence>
<dbReference type="PROSITE" id="PS50090">
    <property type="entry name" value="MYB_LIKE"/>
    <property type="match status" value="1"/>
</dbReference>
<dbReference type="EMBL" id="CAMAPF010001043">
    <property type="protein sequence ID" value="CAH9142610.1"/>
    <property type="molecule type" value="Genomic_DNA"/>
</dbReference>
<evidence type="ECO:0000313" key="4">
    <source>
        <dbReference type="Proteomes" id="UP001152523"/>
    </source>
</evidence>
<organism evidence="3 4">
    <name type="scientific">Cuscuta epithymum</name>
    <dbReference type="NCBI Taxonomy" id="186058"/>
    <lineage>
        <taxon>Eukaryota</taxon>
        <taxon>Viridiplantae</taxon>
        <taxon>Streptophyta</taxon>
        <taxon>Embryophyta</taxon>
        <taxon>Tracheophyta</taxon>
        <taxon>Spermatophyta</taxon>
        <taxon>Magnoliopsida</taxon>
        <taxon>eudicotyledons</taxon>
        <taxon>Gunneridae</taxon>
        <taxon>Pentapetalae</taxon>
        <taxon>asterids</taxon>
        <taxon>lamiids</taxon>
        <taxon>Solanales</taxon>
        <taxon>Convolvulaceae</taxon>
        <taxon>Cuscuteae</taxon>
        <taxon>Cuscuta</taxon>
        <taxon>Cuscuta subgen. Cuscuta</taxon>
    </lineage>
</organism>
<sequence>MDSESSPFSISQNPTHVNYTNQAPNQFTSISPPFQPPYQFNLMNGSCSPYTNLSYGPPFSFQNLLNTPVFSSGATENPRASGGGRKKHKDVQNNLNTSQSTTIKREDWSSEEDIALTEAWLNISTDPDVGNNQKSTAMWERISQVWKDKMGESCKARSSNSLQCRWNKMQKAVNKFHGIYEKLERHPQSGSNPEDMKRRALVMYERQFSDKKKKEFKYIHCWELLITNPKWCT</sequence>
<dbReference type="Proteomes" id="UP001152523">
    <property type="component" value="Unassembled WGS sequence"/>
</dbReference>
<feature type="non-terminal residue" evidence="3">
    <location>
        <position position="233"/>
    </location>
</feature>
<dbReference type="PANTHER" id="PTHR45023">
    <property type="match status" value="1"/>
</dbReference>
<keyword evidence="4" id="KW-1185">Reference proteome</keyword>
<proteinExistence type="predicted"/>
<comment type="caution">
    <text evidence="3">The sequence shown here is derived from an EMBL/GenBank/DDBJ whole genome shotgun (WGS) entry which is preliminary data.</text>
</comment>
<feature type="compositionally biased region" description="Polar residues" evidence="1">
    <location>
        <begin position="92"/>
        <end position="102"/>
    </location>
</feature>
<reference evidence="3" key="1">
    <citation type="submission" date="2022-07" db="EMBL/GenBank/DDBJ databases">
        <authorList>
            <person name="Macas J."/>
            <person name="Novak P."/>
            <person name="Neumann P."/>
        </authorList>
    </citation>
    <scope>NUCLEOTIDE SEQUENCE</scope>
</reference>
<feature type="region of interest" description="Disordered" evidence="1">
    <location>
        <begin position="70"/>
        <end position="106"/>
    </location>
</feature>
<dbReference type="AlphaFoldDB" id="A0AAV0G4V7"/>
<protein>
    <recommendedName>
        <fullName evidence="2">Myb-like domain-containing protein</fullName>
    </recommendedName>
</protein>
<feature type="region of interest" description="Disordered" evidence="1">
    <location>
        <begin position="1"/>
        <end position="32"/>
    </location>
</feature>